<reference evidence="2 3" key="1">
    <citation type="journal article" date="2018" name="PLoS Genet.">
        <title>Population sequencing reveals clonal diversity and ancestral inbreeding in the grapevine cultivar Chardonnay.</title>
        <authorList>
            <person name="Roach M.J."/>
            <person name="Johnson D.L."/>
            <person name="Bohlmann J."/>
            <person name="van Vuuren H.J."/>
            <person name="Jones S.J."/>
            <person name="Pretorius I.S."/>
            <person name="Schmidt S.A."/>
            <person name="Borneman A.R."/>
        </authorList>
    </citation>
    <scope>NUCLEOTIDE SEQUENCE [LARGE SCALE GENOMIC DNA]</scope>
    <source>
        <strain evidence="3">cv. Chardonnay</strain>
        <tissue evidence="2">Leaf</tissue>
    </source>
</reference>
<dbReference type="InterPro" id="IPR012337">
    <property type="entry name" value="RNaseH-like_sf"/>
</dbReference>
<dbReference type="InterPro" id="IPR036397">
    <property type="entry name" value="RNaseH_sf"/>
</dbReference>
<dbReference type="EMBL" id="QGNW01002498">
    <property type="protein sequence ID" value="RVW19304.1"/>
    <property type="molecule type" value="Genomic_DNA"/>
</dbReference>
<dbReference type="PANTHER" id="PTHR42648">
    <property type="entry name" value="TRANSPOSASE, PUTATIVE-RELATED"/>
    <property type="match status" value="1"/>
</dbReference>
<accession>A0A438C7V2</accession>
<dbReference type="PANTHER" id="PTHR42648:SF28">
    <property type="entry name" value="TRANSPOSON-ENCODED PROTEIN WITH RIBONUCLEASE H-LIKE AND RETROVIRUS ZINC FINGER-LIKE DOMAINS"/>
    <property type="match status" value="1"/>
</dbReference>
<sequence length="272" mass="31034">MDRGGEYYGRYTENGQVPGPFAKFLQKHGIVALYTMPGFPPQNGVAERRNRTLKDIVRSMRRNSKLPESFFTESLKTMVYILNRVPTNVVLKTSKGYRFYYPSHNTKIVEVRNAKFLENDLISGSNRFQDIGFERAHIDAQPSTLSDRLIVIYKAPQVQTSDGQPIIEVPQTPDDNLESTKARKTAIPGDYVVYLQESDPDYNIGAKNDPETFSQAISCKESKLWYDAMKDEMNSMTSNKVWNLVKLPDGAKAIGCKWVFKKKKDSLDNIER</sequence>
<dbReference type="InterPro" id="IPR039537">
    <property type="entry name" value="Retrotran_Ty1/copia-like"/>
</dbReference>
<feature type="domain" description="Integrase catalytic" evidence="1">
    <location>
        <begin position="1"/>
        <end position="103"/>
    </location>
</feature>
<evidence type="ECO:0000259" key="1">
    <source>
        <dbReference type="PROSITE" id="PS50994"/>
    </source>
</evidence>
<gene>
    <name evidence="2" type="primary">POLX_2112</name>
    <name evidence="2" type="ORF">CK203_093765</name>
</gene>
<dbReference type="GO" id="GO:0003676">
    <property type="term" value="F:nucleic acid binding"/>
    <property type="evidence" value="ECO:0007669"/>
    <property type="project" value="InterPro"/>
</dbReference>
<evidence type="ECO:0000313" key="2">
    <source>
        <dbReference type="EMBL" id="RVW19304.1"/>
    </source>
</evidence>
<organism evidence="2 3">
    <name type="scientific">Vitis vinifera</name>
    <name type="common">Grape</name>
    <dbReference type="NCBI Taxonomy" id="29760"/>
    <lineage>
        <taxon>Eukaryota</taxon>
        <taxon>Viridiplantae</taxon>
        <taxon>Streptophyta</taxon>
        <taxon>Embryophyta</taxon>
        <taxon>Tracheophyta</taxon>
        <taxon>Spermatophyta</taxon>
        <taxon>Magnoliopsida</taxon>
        <taxon>eudicotyledons</taxon>
        <taxon>Gunneridae</taxon>
        <taxon>Pentapetalae</taxon>
        <taxon>rosids</taxon>
        <taxon>Vitales</taxon>
        <taxon>Vitaceae</taxon>
        <taxon>Viteae</taxon>
        <taxon>Vitis</taxon>
    </lineage>
</organism>
<dbReference type="GO" id="GO:0015074">
    <property type="term" value="P:DNA integration"/>
    <property type="evidence" value="ECO:0007669"/>
    <property type="project" value="InterPro"/>
</dbReference>
<proteinExistence type="predicted"/>
<dbReference type="Proteomes" id="UP000288805">
    <property type="component" value="Unassembled WGS sequence"/>
</dbReference>
<dbReference type="PROSITE" id="PS50994">
    <property type="entry name" value="INTEGRASE"/>
    <property type="match status" value="1"/>
</dbReference>
<evidence type="ECO:0000313" key="3">
    <source>
        <dbReference type="Proteomes" id="UP000288805"/>
    </source>
</evidence>
<comment type="caution">
    <text evidence="2">The sequence shown here is derived from an EMBL/GenBank/DDBJ whole genome shotgun (WGS) entry which is preliminary data.</text>
</comment>
<dbReference type="InterPro" id="IPR001584">
    <property type="entry name" value="Integrase_cat-core"/>
</dbReference>
<dbReference type="SUPFAM" id="SSF53098">
    <property type="entry name" value="Ribonuclease H-like"/>
    <property type="match status" value="1"/>
</dbReference>
<dbReference type="AlphaFoldDB" id="A0A438C7V2"/>
<protein>
    <submittedName>
        <fullName evidence="2">Retrovirus-related Pol polyprotein from transposon TNT 1-94</fullName>
    </submittedName>
</protein>
<name>A0A438C7V2_VITVI</name>
<dbReference type="Gene3D" id="3.30.420.10">
    <property type="entry name" value="Ribonuclease H-like superfamily/Ribonuclease H"/>
    <property type="match status" value="1"/>
</dbReference>